<proteinExistence type="predicted"/>
<gene>
    <name evidence="2" type="ORF">EYF80_020333</name>
</gene>
<dbReference type="AlphaFoldDB" id="A0A4Z2HUJ0"/>
<dbReference type="EMBL" id="SRLO01000175">
    <property type="protein sequence ID" value="TNN69499.1"/>
    <property type="molecule type" value="Genomic_DNA"/>
</dbReference>
<sequence length="66" mass="7027">MIESYEPGETRVRRQEPLWATPGTSSAPRRSGKPGSHGEPEEAGNLKTAQRAAVVSIRSCPALPVA</sequence>
<feature type="region of interest" description="Disordered" evidence="1">
    <location>
        <begin position="1"/>
        <end position="52"/>
    </location>
</feature>
<accession>A0A4Z2HUJ0</accession>
<keyword evidence="3" id="KW-1185">Reference proteome</keyword>
<dbReference type="Proteomes" id="UP000314294">
    <property type="component" value="Unassembled WGS sequence"/>
</dbReference>
<evidence type="ECO:0000256" key="1">
    <source>
        <dbReference type="SAM" id="MobiDB-lite"/>
    </source>
</evidence>
<comment type="caution">
    <text evidence="2">The sequence shown here is derived from an EMBL/GenBank/DDBJ whole genome shotgun (WGS) entry which is preliminary data.</text>
</comment>
<evidence type="ECO:0000313" key="3">
    <source>
        <dbReference type="Proteomes" id="UP000314294"/>
    </source>
</evidence>
<name>A0A4Z2HUJ0_9TELE</name>
<evidence type="ECO:0000313" key="2">
    <source>
        <dbReference type="EMBL" id="TNN69499.1"/>
    </source>
</evidence>
<protein>
    <submittedName>
        <fullName evidence="2">Uncharacterized protein</fullName>
    </submittedName>
</protein>
<reference evidence="2 3" key="1">
    <citation type="submission" date="2019-03" db="EMBL/GenBank/DDBJ databases">
        <title>First draft genome of Liparis tanakae, snailfish: a comprehensive survey of snailfish specific genes.</title>
        <authorList>
            <person name="Kim W."/>
            <person name="Song I."/>
            <person name="Jeong J.-H."/>
            <person name="Kim D."/>
            <person name="Kim S."/>
            <person name="Ryu S."/>
            <person name="Song J.Y."/>
            <person name="Lee S.K."/>
        </authorList>
    </citation>
    <scope>NUCLEOTIDE SEQUENCE [LARGE SCALE GENOMIC DNA]</scope>
    <source>
        <tissue evidence="2">Muscle</tissue>
    </source>
</reference>
<organism evidence="2 3">
    <name type="scientific">Liparis tanakae</name>
    <name type="common">Tanaka's snailfish</name>
    <dbReference type="NCBI Taxonomy" id="230148"/>
    <lineage>
        <taxon>Eukaryota</taxon>
        <taxon>Metazoa</taxon>
        <taxon>Chordata</taxon>
        <taxon>Craniata</taxon>
        <taxon>Vertebrata</taxon>
        <taxon>Euteleostomi</taxon>
        <taxon>Actinopterygii</taxon>
        <taxon>Neopterygii</taxon>
        <taxon>Teleostei</taxon>
        <taxon>Neoteleostei</taxon>
        <taxon>Acanthomorphata</taxon>
        <taxon>Eupercaria</taxon>
        <taxon>Perciformes</taxon>
        <taxon>Cottioidei</taxon>
        <taxon>Cottales</taxon>
        <taxon>Liparidae</taxon>
        <taxon>Liparis</taxon>
    </lineage>
</organism>